<dbReference type="Pfam" id="PF24517">
    <property type="entry name" value="CBM96"/>
    <property type="match status" value="1"/>
</dbReference>
<name>A0A916ZAD0_9BACL</name>
<comment type="subcellular location">
    <subcellularLocation>
        <location evidence="1">Secreted</location>
    </subcellularLocation>
</comment>
<evidence type="ECO:0000256" key="3">
    <source>
        <dbReference type="ARBA" id="ARBA00022729"/>
    </source>
</evidence>
<evidence type="ECO:0000259" key="5">
    <source>
        <dbReference type="Pfam" id="PF24517"/>
    </source>
</evidence>
<evidence type="ECO:0000256" key="2">
    <source>
        <dbReference type="ARBA" id="ARBA00022525"/>
    </source>
</evidence>
<feature type="domain" description="Carbohydrate-binding module family 96" evidence="5">
    <location>
        <begin position="344"/>
        <end position="510"/>
    </location>
</feature>
<keyword evidence="7" id="KW-1185">Reference proteome</keyword>
<organism evidence="6 7">
    <name type="scientific">Paenibacillus nasutitermitis</name>
    <dbReference type="NCBI Taxonomy" id="1652958"/>
    <lineage>
        <taxon>Bacteria</taxon>
        <taxon>Bacillati</taxon>
        <taxon>Bacillota</taxon>
        <taxon>Bacilli</taxon>
        <taxon>Bacillales</taxon>
        <taxon>Paenibacillaceae</taxon>
        <taxon>Paenibacillus</taxon>
    </lineage>
</organism>
<keyword evidence="2" id="KW-0964">Secreted</keyword>
<evidence type="ECO:0000313" key="6">
    <source>
        <dbReference type="EMBL" id="GGD83713.1"/>
    </source>
</evidence>
<evidence type="ECO:0000256" key="4">
    <source>
        <dbReference type="SAM" id="SignalP"/>
    </source>
</evidence>
<dbReference type="EMBL" id="BMHP01000003">
    <property type="protein sequence ID" value="GGD83713.1"/>
    <property type="molecule type" value="Genomic_DNA"/>
</dbReference>
<comment type="caution">
    <text evidence="6">The sequence shown here is derived from an EMBL/GenBank/DDBJ whole genome shotgun (WGS) entry which is preliminary data.</text>
</comment>
<accession>A0A916ZAD0</accession>
<dbReference type="Proteomes" id="UP000612456">
    <property type="component" value="Unassembled WGS sequence"/>
</dbReference>
<keyword evidence="3 4" id="KW-0732">Signal</keyword>
<feature type="chain" id="PRO_5037160250" description="Carbohydrate-binding module family 96 domain-containing protein" evidence="4">
    <location>
        <begin position="28"/>
        <end position="511"/>
    </location>
</feature>
<reference evidence="6" key="2">
    <citation type="submission" date="2020-09" db="EMBL/GenBank/DDBJ databases">
        <authorList>
            <person name="Sun Q."/>
            <person name="Zhou Y."/>
        </authorList>
    </citation>
    <scope>NUCLEOTIDE SEQUENCE</scope>
    <source>
        <strain evidence="6">CGMCC 1.15178</strain>
    </source>
</reference>
<sequence length="511" mass="55998">MRRNRKIIVKVLSLLFISSLLLPTASANPSWWADGQDAASDARAVWVYFSNEYSALFNTEEKTVAEVQEMKDKNIDIIIASLTAADMDGLLNQSAERTKRLQQLINAAAFYGITVYAGYWEDRFNGSEDQMGKYTKVDSVLAFNEQNGSGNADFVGVVTDYEMHGTDRTKERFEQWRQFHLNLRDRIGSSPLKLLPTISEPDDMIAKCTNCDSSWKQSNGITGTNPYTGDVKFFSSFNGETYADGLIGMYYYGSPATILARAEDDIGEANAMSLPVPIIVGISAGTNSIDPTLLTHRDINDAVARVEAKRVQFPDGVLGTMFWKWDQPGDSDDEYKGVMSNNYDVTEDAFVRSGSFAGTNYGSSSVVEVKDAPSGTAGADYDRIGYLKFNFDAYSGSSVSTATLYFYVKNDVTDPQVSNVPVTVQGLVDDNWSEKTVTWDSRPGSTGGSVLGSVSVASAGWYSIDVTDYINNGMTDRTVTFRISDDATLDRLVSIEAKNGAANGAYLKLTP</sequence>
<reference evidence="6" key="1">
    <citation type="journal article" date="2014" name="Int. J. Syst. Evol. Microbiol.">
        <title>Complete genome sequence of Corynebacterium casei LMG S-19264T (=DSM 44701T), isolated from a smear-ripened cheese.</title>
        <authorList>
            <consortium name="US DOE Joint Genome Institute (JGI-PGF)"/>
            <person name="Walter F."/>
            <person name="Albersmeier A."/>
            <person name="Kalinowski J."/>
            <person name="Ruckert C."/>
        </authorList>
    </citation>
    <scope>NUCLEOTIDE SEQUENCE</scope>
    <source>
        <strain evidence="6">CGMCC 1.15178</strain>
    </source>
</reference>
<dbReference type="AlphaFoldDB" id="A0A916ZAD0"/>
<protein>
    <recommendedName>
        <fullName evidence="5">Carbohydrate-binding module family 96 domain-containing protein</fullName>
    </recommendedName>
</protein>
<feature type="signal peptide" evidence="4">
    <location>
        <begin position="1"/>
        <end position="27"/>
    </location>
</feature>
<dbReference type="NCBIfam" id="NF033679">
    <property type="entry name" value="DNRLRE_dom"/>
    <property type="match status" value="1"/>
</dbReference>
<dbReference type="InterPro" id="IPR055372">
    <property type="entry name" value="CBM96"/>
</dbReference>
<dbReference type="RefSeq" id="WP_188995554.1">
    <property type="nucleotide sequence ID" value="NZ_BMHP01000003.1"/>
</dbReference>
<evidence type="ECO:0000256" key="1">
    <source>
        <dbReference type="ARBA" id="ARBA00004613"/>
    </source>
</evidence>
<gene>
    <name evidence="6" type="ORF">GCM10010911_47370</name>
</gene>
<evidence type="ECO:0000313" key="7">
    <source>
        <dbReference type="Proteomes" id="UP000612456"/>
    </source>
</evidence>
<dbReference type="GO" id="GO:0005576">
    <property type="term" value="C:extracellular region"/>
    <property type="evidence" value="ECO:0007669"/>
    <property type="project" value="UniProtKB-SubCell"/>
</dbReference>
<proteinExistence type="predicted"/>